<dbReference type="InterPro" id="IPR006656">
    <property type="entry name" value="Mopterin_OxRdtase"/>
</dbReference>
<keyword evidence="2" id="KW-0411">Iron-sulfur</keyword>
<dbReference type="EMBL" id="QEFD01000235">
    <property type="protein sequence ID" value="PVU74033.1"/>
    <property type="molecule type" value="Genomic_DNA"/>
</dbReference>
<dbReference type="Gene3D" id="3.40.50.740">
    <property type="match status" value="1"/>
</dbReference>
<evidence type="ECO:0000313" key="5">
    <source>
        <dbReference type="Proteomes" id="UP000245638"/>
    </source>
</evidence>
<reference evidence="4 5" key="1">
    <citation type="journal article" date="2015" name="Appl. Environ. Microbiol.">
        <title>Nanoarchaeota, Their Sulfolobales Host, and Nanoarchaeota Virus Distribution across Yellowstone National Park Hot Springs.</title>
        <authorList>
            <person name="Munson-McGee J.H."/>
            <person name="Field E.K."/>
            <person name="Bateson M."/>
            <person name="Rooney C."/>
            <person name="Stepanauskas R."/>
            <person name="Young M.J."/>
        </authorList>
    </citation>
    <scope>NUCLEOTIDE SEQUENCE [LARGE SCALE GENOMIC DNA]</scope>
    <source>
        <strain evidence="4">SCGC AC-742_N10</strain>
    </source>
</reference>
<dbReference type="Gene3D" id="3.30.2070.10">
    <property type="entry name" value="Formate dehydrogenase/DMSO reductase"/>
    <property type="match status" value="1"/>
</dbReference>
<keyword evidence="1" id="KW-0408">Iron</keyword>
<evidence type="ECO:0000256" key="1">
    <source>
        <dbReference type="ARBA" id="ARBA00023004"/>
    </source>
</evidence>
<protein>
    <submittedName>
        <fullName evidence="4">Dehydrogenase</fullName>
    </submittedName>
</protein>
<dbReference type="PANTHER" id="PTHR43742">
    <property type="entry name" value="TRIMETHYLAMINE-N-OXIDE REDUCTASE"/>
    <property type="match status" value="1"/>
</dbReference>
<dbReference type="Pfam" id="PF00384">
    <property type="entry name" value="Molybdopterin"/>
    <property type="match status" value="1"/>
</dbReference>
<evidence type="ECO:0000256" key="2">
    <source>
        <dbReference type="ARBA" id="ARBA00023014"/>
    </source>
</evidence>
<evidence type="ECO:0000313" key="4">
    <source>
        <dbReference type="EMBL" id="PVU74033.1"/>
    </source>
</evidence>
<gene>
    <name evidence="4" type="ORF">DDW13_09300</name>
</gene>
<organism evidence="4 5">
    <name type="scientific">Acidianus hospitalis</name>
    <dbReference type="NCBI Taxonomy" id="563177"/>
    <lineage>
        <taxon>Archaea</taxon>
        <taxon>Thermoproteota</taxon>
        <taxon>Thermoprotei</taxon>
        <taxon>Sulfolobales</taxon>
        <taxon>Sulfolobaceae</taxon>
        <taxon>Acidianus</taxon>
    </lineage>
</organism>
<feature type="domain" description="Molybdopterin oxidoreductase" evidence="3">
    <location>
        <begin position="159"/>
        <end position="379"/>
    </location>
</feature>
<dbReference type="GO" id="GO:0016491">
    <property type="term" value="F:oxidoreductase activity"/>
    <property type="evidence" value="ECO:0007669"/>
    <property type="project" value="InterPro"/>
</dbReference>
<name>A0A2T9X1Q2_9CREN</name>
<evidence type="ECO:0000259" key="3">
    <source>
        <dbReference type="Pfam" id="PF00384"/>
    </source>
</evidence>
<keyword evidence="2" id="KW-0479">Metal-binding</keyword>
<dbReference type="AlphaFoldDB" id="A0A2T9X1Q2"/>
<dbReference type="GO" id="GO:0051536">
    <property type="term" value="F:iron-sulfur cluster binding"/>
    <property type="evidence" value="ECO:0007669"/>
    <property type="project" value="UniProtKB-KW"/>
</dbReference>
<comment type="caution">
    <text evidence="4">The sequence shown here is derived from an EMBL/GenBank/DDBJ whole genome shotgun (WGS) entry which is preliminary data.</text>
</comment>
<sequence>MIACTRDCYDTCIFDSNYKPLDIFPINGFTCSRGIADLKRNSINRIKSAYYEGKEITVEEGIRILAKRIREINPEEILHIDYDGNQGLLTWYYPARLWNYLGSSSTDYSICSAEGHEAIKAHYGSSFGALPEDFVKFSSVVFWGSEASISFIHGWKILKDKYKVTIDVRKSETAKRSDKYYIIKPGSDVYLAIGILKKLVEKGRIRNAELQDKVASFNYSLIEEATSLKEKDIEDLADFYFNEKPLTIIGFALGRSLNGGYAIGVISLIPGLLGIENGFFYSNSQGWGIDFDYLRGTHLYKPRKIINMGELGDRINEFKIIFVWNSNPLHSLPGGDKIIEAVNDGRVFLVVHDPFWSETAKLANLVFPGLTFLEKEDVVYSYWHNYLVYNEPIVNNPLGITEVNLMHKIARELEISEDFIFEDPWKAVEVSLRNTGISVEELKRRKVVKVSPKVTRKFSIEPFPKPDDLEFPQGEFLVYSSHPNYTNSQFKEIYGERKPIVFNSKFEGEGILYTEKGQVRVVFKKSEDLPSGVYFLFKSSLFDLDGKPINSIIDGKKGKFGGTPLLNIKVQAKPVKLFTLNF</sequence>
<dbReference type="SUPFAM" id="SSF53706">
    <property type="entry name" value="Formate dehydrogenase/DMSO reductase, domains 1-3"/>
    <property type="match status" value="1"/>
</dbReference>
<dbReference type="PANTHER" id="PTHR43742:SF6">
    <property type="entry name" value="OXIDOREDUCTASE YYAE-RELATED"/>
    <property type="match status" value="1"/>
</dbReference>
<accession>A0A2T9X1Q2</accession>
<dbReference type="Proteomes" id="UP000245638">
    <property type="component" value="Unassembled WGS sequence"/>
</dbReference>
<dbReference type="InterPro" id="IPR050612">
    <property type="entry name" value="Prok_Mopterin_Oxidored"/>
</dbReference>
<proteinExistence type="predicted"/>
<dbReference type="Gene3D" id="3.40.228.10">
    <property type="entry name" value="Dimethylsulfoxide Reductase, domain 2"/>
    <property type="match status" value="1"/>
</dbReference>